<name>A0A1M5B2M0_9FLAO</name>
<protein>
    <submittedName>
        <fullName evidence="2">Cell division protein FtsQ</fullName>
    </submittedName>
</protein>
<keyword evidence="1" id="KW-0472">Membrane</keyword>
<dbReference type="AlphaFoldDB" id="A0A1M5B2M0"/>
<keyword evidence="1" id="KW-0812">Transmembrane</keyword>
<keyword evidence="3" id="KW-1185">Reference proteome</keyword>
<keyword evidence="2" id="KW-0132">Cell division</keyword>
<dbReference type="RefSeq" id="WP_073363081.1">
    <property type="nucleotide sequence ID" value="NZ_FQVQ01000007.1"/>
</dbReference>
<feature type="transmembrane region" description="Helical" evidence="1">
    <location>
        <begin position="6"/>
        <end position="26"/>
    </location>
</feature>
<dbReference type="OrthoDB" id="1466667at2"/>
<proteinExistence type="predicted"/>
<evidence type="ECO:0000313" key="2">
    <source>
        <dbReference type="EMBL" id="SHF36432.1"/>
    </source>
</evidence>
<dbReference type="STRING" id="1124188.SAMN05444377_10786"/>
<accession>A0A1M5B2M0</accession>
<gene>
    <name evidence="2" type="ORF">SAMN05444377_10786</name>
</gene>
<dbReference type="EMBL" id="FQVQ01000007">
    <property type="protein sequence ID" value="SHF36432.1"/>
    <property type="molecule type" value="Genomic_DNA"/>
</dbReference>
<evidence type="ECO:0000313" key="3">
    <source>
        <dbReference type="Proteomes" id="UP000184147"/>
    </source>
</evidence>
<reference evidence="2 3" key="1">
    <citation type="submission" date="2016-11" db="EMBL/GenBank/DDBJ databases">
        <authorList>
            <person name="Jaros S."/>
            <person name="Januszkiewicz K."/>
            <person name="Wedrychowicz H."/>
        </authorList>
    </citation>
    <scope>NUCLEOTIDE SEQUENCE [LARGE SCALE GENOMIC DNA]</scope>
    <source>
        <strain evidence="2 3">DSM 25660</strain>
    </source>
</reference>
<keyword evidence="2" id="KW-0131">Cell cycle</keyword>
<keyword evidence="1" id="KW-1133">Transmembrane helix</keyword>
<dbReference type="GO" id="GO:0051301">
    <property type="term" value="P:cell division"/>
    <property type="evidence" value="ECO:0007669"/>
    <property type="project" value="UniProtKB-KW"/>
</dbReference>
<evidence type="ECO:0000256" key="1">
    <source>
        <dbReference type="SAM" id="Phobius"/>
    </source>
</evidence>
<sequence>MGINSNTWSTIRLVLILGLAGFLYAFSSLRNGRRSLQKTEVVFVGESNSFMRQETVNKLLIENKSDLRSITKEQLNLDKLESSVNKNPMVEKSEVYVSVDGVLRAEVVQRTPVARVMVGETSYYLDKNGKQMPLSNHYTARVPLLTGSITDEVMPKLTAVMAMMQKDPFLKKNIISVRVLNDKSLEMASRNHPFVIEFGQLVHPERKFLNYKAFFQKAVKDSTLEKYKRINLRFIHQVVCTR</sequence>
<organism evidence="2 3">
    <name type="scientific">Flavobacterium fontis</name>
    <dbReference type="NCBI Taxonomy" id="1124188"/>
    <lineage>
        <taxon>Bacteria</taxon>
        <taxon>Pseudomonadati</taxon>
        <taxon>Bacteroidota</taxon>
        <taxon>Flavobacteriia</taxon>
        <taxon>Flavobacteriales</taxon>
        <taxon>Flavobacteriaceae</taxon>
        <taxon>Flavobacterium</taxon>
    </lineage>
</organism>
<dbReference type="Proteomes" id="UP000184147">
    <property type="component" value="Unassembled WGS sequence"/>
</dbReference>